<proteinExistence type="predicted"/>
<evidence type="ECO:0000313" key="1">
    <source>
        <dbReference type="EMBL" id="ADG79688.1"/>
    </source>
</evidence>
<dbReference type="eggNOG" id="ENOG5032ZV9">
    <property type="taxonomic scope" value="Bacteria"/>
</dbReference>
<dbReference type="AlphaFoldDB" id="D5UUX0"/>
<dbReference type="RefSeq" id="WP_013127696.1">
    <property type="nucleotide sequence ID" value="NC_014158.1"/>
</dbReference>
<dbReference type="STRING" id="521096.Tpau_3098"/>
<sequence length="277" mass="30936">MLLHAAPQRRLGAAPGEAALRIAPIDAANEYSDRTLFHRSNPVFGLSFWCGTCPFLFERTADETTPITIGPEPLAALERGLDSVSDEVIDAFAPLLPIGDYVPLLIEVHPELVDPRADRDYFTHEQLDTWATYSLWGGRPHDPRCSYYRTYETAIDPEAHLYEFAVPMVPPAWNDEPRVRHYLDLLAEGTTPTAVALSILDVRQPAVEYDGSDYYSHWALTHYLLDGHHKFEAAVRAGAAVRVLTLVTVDESGATPQEVARLGELLARPRSQRLARH</sequence>
<dbReference type="Proteomes" id="UP000001213">
    <property type="component" value="Chromosome"/>
</dbReference>
<reference evidence="2" key="1">
    <citation type="submission" date="2010-03" db="EMBL/GenBank/DDBJ databases">
        <title>The complete chromosome of Tsukamurella paurometabola DSM 20162.</title>
        <authorList>
            <consortium name="US DOE Joint Genome Institute (JGI-PGF)"/>
            <person name="Lucas S."/>
            <person name="Copeland A."/>
            <person name="Lapidus A."/>
            <person name="Glavina del Rio T."/>
            <person name="Dalin E."/>
            <person name="Tice H."/>
            <person name="Bruce D."/>
            <person name="Goodwin L."/>
            <person name="Pitluck S."/>
            <person name="Kyrpides N."/>
            <person name="Mavromatis K."/>
            <person name="Ivanova N."/>
            <person name="Mikhailova N."/>
            <person name="Munk A.C."/>
            <person name="Brettin T."/>
            <person name="Detter J.C."/>
            <person name="Tapia R."/>
            <person name="Han C."/>
            <person name="Larimer F."/>
            <person name="Land M."/>
            <person name="Hauser L."/>
            <person name="Markowitz V."/>
            <person name="Cheng J.-F."/>
            <person name="Hugenholtz P."/>
            <person name="Woyke T."/>
            <person name="Wu D."/>
            <person name="Jando M."/>
            <person name="Brambilla E."/>
            <person name="Klenk H.-P."/>
            <person name="Eisen J.A."/>
        </authorList>
    </citation>
    <scope>NUCLEOTIDE SEQUENCE [LARGE SCALE GENOMIC DNA]</scope>
    <source>
        <strain evidence="2">ATCC 8368 / DSM 20162 / CCUG 35730 / CIP 100753 / JCM 10117 / KCTC 9821 / NBRC 16120 / NCIMB 702349 / NCTC 13040</strain>
    </source>
</reference>
<gene>
    <name evidence="1" type="ordered locus">Tpau_3098</name>
</gene>
<evidence type="ECO:0000313" key="2">
    <source>
        <dbReference type="Proteomes" id="UP000001213"/>
    </source>
</evidence>
<dbReference type="EMBL" id="CP001966">
    <property type="protein sequence ID" value="ADG79688.1"/>
    <property type="molecule type" value="Genomic_DNA"/>
</dbReference>
<accession>D5UUX0</accession>
<protein>
    <submittedName>
        <fullName evidence="1">Uncharacterized protein</fullName>
    </submittedName>
</protein>
<keyword evidence="2" id="KW-1185">Reference proteome</keyword>
<organism evidence="1 2">
    <name type="scientific">Tsukamurella paurometabola (strain ATCC 8368 / DSM 20162 / CCUG 35730 / CIP 100753 / JCM 10117 / KCTC 9821 / NBRC 16120 / NCIMB 702349 / NCTC 13040)</name>
    <name type="common">Corynebacterium paurometabolum</name>
    <dbReference type="NCBI Taxonomy" id="521096"/>
    <lineage>
        <taxon>Bacteria</taxon>
        <taxon>Bacillati</taxon>
        <taxon>Actinomycetota</taxon>
        <taxon>Actinomycetes</taxon>
        <taxon>Mycobacteriales</taxon>
        <taxon>Tsukamurellaceae</taxon>
        <taxon>Tsukamurella</taxon>
    </lineage>
</organism>
<name>D5UUX0_TSUPD</name>
<reference evidence="1 2" key="2">
    <citation type="journal article" date="2011" name="Stand. Genomic Sci.">
        <title>Complete genome sequence of Tsukamurella paurometabola type strain (no. 33).</title>
        <authorList>
            <person name="Munk A.C."/>
            <person name="Lapidus A."/>
            <person name="Lucas S."/>
            <person name="Nolan M."/>
            <person name="Tice H."/>
            <person name="Cheng J.F."/>
            <person name="Del Rio T.G."/>
            <person name="Goodwin L."/>
            <person name="Pitluck S."/>
            <person name="Liolios K."/>
            <person name="Huntemann M."/>
            <person name="Ivanova N."/>
            <person name="Mavromatis K."/>
            <person name="Mikhailova N."/>
            <person name="Pati A."/>
            <person name="Chen A."/>
            <person name="Palaniappan K."/>
            <person name="Tapia R."/>
            <person name="Han C."/>
            <person name="Land M."/>
            <person name="Hauser L."/>
            <person name="Chang Y.J."/>
            <person name="Jeffries C.D."/>
            <person name="Brettin T."/>
            <person name="Yasawong M."/>
            <person name="Brambilla E.M."/>
            <person name="Rohde M."/>
            <person name="Sikorski J."/>
            <person name="Goker M."/>
            <person name="Detter J.C."/>
            <person name="Woyke T."/>
            <person name="Bristow J."/>
            <person name="Eisen J.A."/>
            <person name="Markowitz V."/>
            <person name="Hugenholtz P."/>
            <person name="Kyrpides N.C."/>
            <person name="Klenk H.P."/>
        </authorList>
    </citation>
    <scope>NUCLEOTIDE SEQUENCE [LARGE SCALE GENOMIC DNA]</scope>
    <source>
        <strain evidence="2">ATCC 8368 / DSM 20162 / CCUG 35730 / CIP 100753 / JCM 10117 / KCTC 9821 / NBRC 16120 / NCIMB 702349 / NCTC 13040</strain>
    </source>
</reference>
<dbReference type="HOGENOM" id="CLU_1004450_0_0_11"/>
<dbReference type="KEGG" id="tpr:Tpau_3098"/>